<feature type="region of interest" description="Disordered" evidence="4">
    <location>
        <begin position="191"/>
        <end position="229"/>
    </location>
</feature>
<evidence type="ECO:0000256" key="2">
    <source>
        <dbReference type="ARBA" id="ARBA00023043"/>
    </source>
</evidence>
<dbReference type="STRING" id="98765.A0A2R6NUX3"/>
<dbReference type="Pfam" id="PF13637">
    <property type="entry name" value="Ank_4"/>
    <property type="match status" value="1"/>
</dbReference>
<evidence type="ECO:0000256" key="1">
    <source>
        <dbReference type="ARBA" id="ARBA00022737"/>
    </source>
</evidence>
<comment type="caution">
    <text evidence="5">The sequence shown here is derived from an EMBL/GenBank/DDBJ whole genome shotgun (WGS) entry which is preliminary data.</text>
</comment>
<dbReference type="InterPro" id="IPR036770">
    <property type="entry name" value="Ankyrin_rpt-contain_sf"/>
</dbReference>
<evidence type="ECO:0000256" key="4">
    <source>
        <dbReference type="SAM" id="MobiDB-lite"/>
    </source>
</evidence>
<accession>A0A2R6NUX3</accession>
<gene>
    <name evidence="5" type="ORF">PHLCEN_2v8025</name>
</gene>
<keyword evidence="2 3" id="KW-0040">ANK repeat</keyword>
<dbReference type="PROSITE" id="PS50088">
    <property type="entry name" value="ANK_REPEAT"/>
    <property type="match status" value="2"/>
</dbReference>
<sequence length="229" mass="26149">MFHQDAHDALEDWVNRFDLPEIHRAVLTHRGQDTTLKDTLASTTDINMLCHRGWTPLEWGIRTFVPGVVDILLECGADLRKGFPLHQAALRGNIDALKSLIRFGADVNLPDKNGRLPLHYAAYRGETNIVEELVRVGGDNLRLDAPDHRGRTVWDEYRQGRIWYTGLGYPPLDHDRVLRILSDLQASRFEADPRRLSPDRTLSEQGHRDESHKDEDDSDITMPGSFPKD</sequence>
<dbReference type="Proteomes" id="UP000186601">
    <property type="component" value="Unassembled WGS sequence"/>
</dbReference>
<feature type="compositionally biased region" description="Basic and acidic residues" evidence="4">
    <location>
        <begin position="191"/>
        <end position="215"/>
    </location>
</feature>
<evidence type="ECO:0000313" key="5">
    <source>
        <dbReference type="EMBL" id="PSR77196.1"/>
    </source>
</evidence>
<dbReference type="SUPFAM" id="SSF48403">
    <property type="entry name" value="Ankyrin repeat"/>
    <property type="match status" value="1"/>
</dbReference>
<dbReference type="Gene3D" id="1.25.40.20">
    <property type="entry name" value="Ankyrin repeat-containing domain"/>
    <property type="match status" value="1"/>
</dbReference>
<evidence type="ECO:0000313" key="6">
    <source>
        <dbReference type="Proteomes" id="UP000186601"/>
    </source>
</evidence>
<evidence type="ECO:0000256" key="3">
    <source>
        <dbReference type="PROSITE-ProRule" id="PRU00023"/>
    </source>
</evidence>
<organism evidence="5 6">
    <name type="scientific">Hermanssonia centrifuga</name>
    <dbReference type="NCBI Taxonomy" id="98765"/>
    <lineage>
        <taxon>Eukaryota</taxon>
        <taxon>Fungi</taxon>
        <taxon>Dikarya</taxon>
        <taxon>Basidiomycota</taxon>
        <taxon>Agaricomycotina</taxon>
        <taxon>Agaricomycetes</taxon>
        <taxon>Polyporales</taxon>
        <taxon>Meruliaceae</taxon>
        <taxon>Hermanssonia</taxon>
    </lineage>
</organism>
<reference evidence="5 6" key="1">
    <citation type="submission" date="2018-02" db="EMBL/GenBank/DDBJ databases">
        <title>Genome sequence of the basidiomycete white-rot fungus Phlebia centrifuga.</title>
        <authorList>
            <person name="Granchi Z."/>
            <person name="Peng M."/>
            <person name="de Vries R.P."/>
            <person name="Hilden K."/>
            <person name="Makela M.R."/>
            <person name="Grigoriev I."/>
            <person name="Riley R."/>
        </authorList>
    </citation>
    <scope>NUCLEOTIDE SEQUENCE [LARGE SCALE GENOMIC DNA]</scope>
    <source>
        <strain evidence="5 6">FBCC195</strain>
    </source>
</reference>
<feature type="repeat" description="ANK" evidence="3">
    <location>
        <begin position="113"/>
        <end position="145"/>
    </location>
</feature>
<keyword evidence="1" id="KW-0677">Repeat</keyword>
<feature type="repeat" description="ANK" evidence="3">
    <location>
        <begin position="80"/>
        <end position="112"/>
    </location>
</feature>
<dbReference type="PANTHER" id="PTHR24171:SF9">
    <property type="entry name" value="ANKYRIN REPEAT DOMAIN-CONTAINING PROTEIN 39"/>
    <property type="match status" value="1"/>
</dbReference>
<dbReference type="PANTHER" id="PTHR24171">
    <property type="entry name" value="ANKYRIN REPEAT DOMAIN-CONTAINING PROTEIN 39-RELATED"/>
    <property type="match status" value="1"/>
</dbReference>
<proteinExistence type="predicted"/>
<keyword evidence="6" id="KW-1185">Reference proteome</keyword>
<dbReference type="AlphaFoldDB" id="A0A2R6NUX3"/>
<dbReference type="OrthoDB" id="194358at2759"/>
<protein>
    <submittedName>
        <fullName evidence="5">Uncharacterized protein</fullName>
    </submittedName>
</protein>
<dbReference type="SMART" id="SM00248">
    <property type="entry name" value="ANK"/>
    <property type="match status" value="3"/>
</dbReference>
<dbReference type="EMBL" id="MLYV02000809">
    <property type="protein sequence ID" value="PSR77196.1"/>
    <property type="molecule type" value="Genomic_DNA"/>
</dbReference>
<dbReference type="PROSITE" id="PS50297">
    <property type="entry name" value="ANK_REP_REGION"/>
    <property type="match status" value="2"/>
</dbReference>
<name>A0A2R6NUX3_9APHY</name>
<dbReference type="InterPro" id="IPR002110">
    <property type="entry name" value="Ankyrin_rpt"/>
</dbReference>